<evidence type="ECO:0000256" key="4">
    <source>
        <dbReference type="SAM" id="MobiDB-lite"/>
    </source>
</evidence>
<dbReference type="PANTHER" id="PTHR12499">
    <property type="entry name" value="OPTIC ATROPHY 3 PROTEIN OPA3"/>
    <property type="match status" value="1"/>
</dbReference>
<reference evidence="5" key="2">
    <citation type="submission" date="2021-01" db="EMBL/GenBank/DDBJ databases">
        <authorList>
            <person name="Schikora-Tamarit M.A."/>
        </authorList>
    </citation>
    <scope>NUCLEOTIDE SEQUENCE</scope>
    <source>
        <strain evidence="5">NCAIM Y.01608</strain>
    </source>
</reference>
<gene>
    <name evidence="5" type="ORF">OGATHE_000788</name>
</gene>
<feature type="region of interest" description="Disordered" evidence="4">
    <location>
        <begin position="176"/>
        <end position="198"/>
    </location>
</feature>
<keyword evidence="6" id="KW-1185">Reference proteome</keyword>
<dbReference type="GO" id="GO:0019216">
    <property type="term" value="P:regulation of lipid metabolic process"/>
    <property type="evidence" value="ECO:0007669"/>
    <property type="project" value="TreeGrafter"/>
</dbReference>
<evidence type="ECO:0008006" key="7">
    <source>
        <dbReference type="Google" id="ProtNLM"/>
    </source>
</evidence>
<name>A0A9P8TFX4_9ASCO</name>
<dbReference type="PANTHER" id="PTHR12499:SF0">
    <property type="entry name" value="OPTIC ATROPHY 3 PROTEIN"/>
    <property type="match status" value="1"/>
</dbReference>
<reference evidence="5" key="1">
    <citation type="journal article" date="2021" name="Open Biol.">
        <title>Shared evolutionary footprints suggest mitochondrial oxidative damage underlies multiple complex I losses in fungi.</title>
        <authorList>
            <person name="Schikora-Tamarit M.A."/>
            <person name="Marcet-Houben M."/>
            <person name="Nosek J."/>
            <person name="Gabaldon T."/>
        </authorList>
    </citation>
    <scope>NUCLEOTIDE SEQUENCE</scope>
    <source>
        <strain evidence="5">NCAIM Y.01608</strain>
    </source>
</reference>
<evidence type="ECO:0000256" key="3">
    <source>
        <dbReference type="SAM" id="Coils"/>
    </source>
</evidence>
<dbReference type="EMBL" id="JAEUBD010000108">
    <property type="protein sequence ID" value="KAH3677314.1"/>
    <property type="molecule type" value="Genomic_DNA"/>
</dbReference>
<evidence type="ECO:0000256" key="2">
    <source>
        <dbReference type="ARBA" id="ARBA00023054"/>
    </source>
</evidence>
<sequence>MSSVALKLTTLLVRQIAKPIANTIKHEAKNHKGFKVVCVRVAQYFHFLDERLKTSLLRSKARPVRPLNEAKAIQNGAEILSETFIFSVAAGALLYESNRQRVKENNRKDAMEEDVRRLEEEISELREVVKKMGGGKLVADIELQNNNPEIVVAVPKGNPANLVGEIKREKQILREEEKHRQQAVEKEKGAIDEKSDHK</sequence>
<dbReference type="GO" id="GO:0005739">
    <property type="term" value="C:mitochondrion"/>
    <property type="evidence" value="ECO:0007669"/>
    <property type="project" value="TreeGrafter"/>
</dbReference>
<comment type="caution">
    <text evidence="5">The sequence shown here is derived from an EMBL/GenBank/DDBJ whole genome shotgun (WGS) entry which is preliminary data.</text>
</comment>
<evidence type="ECO:0000256" key="1">
    <source>
        <dbReference type="ARBA" id="ARBA00007584"/>
    </source>
</evidence>
<comment type="similarity">
    <text evidence="1">Belongs to the OPA3 family.</text>
</comment>
<dbReference type="InterPro" id="IPR010754">
    <property type="entry name" value="OPA3-like"/>
</dbReference>
<proteinExistence type="inferred from homology"/>
<dbReference type="AlphaFoldDB" id="A0A9P8TFX4"/>
<dbReference type="OrthoDB" id="2129069at2759"/>
<accession>A0A9P8TFX4</accession>
<evidence type="ECO:0000313" key="5">
    <source>
        <dbReference type="EMBL" id="KAH3677314.1"/>
    </source>
</evidence>
<organism evidence="5 6">
    <name type="scientific">Ogataea polymorpha</name>
    <dbReference type="NCBI Taxonomy" id="460523"/>
    <lineage>
        <taxon>Eukaryota</taxon>
        <taxon>Fungi</taxon>
        <taxon>Dikarya</taxon>
        <taxon>Ascomycota</taxon>
        <taxon>Saccharomycotina</taxon>
        <taxon>Pichiomycetes</taxon>
        <taxon>Pichiales</taxon>
        <taxon>Pichiaceae</taxon>
        <taxon>Ogataea</taxon>
    </lineage>
</organism>
<protein>
    <recommendedName>
        <fullName evidence="7">OPA3-like protein</fullName>
    </recommendedName>
</protein>
<dbReference type="Proteomes" id="UP000788993">
    <property type="component" value="Unassembled WGS sequence"/>
</dbReference>
<feature type="coiled-coil region" evidence="3">
    <location>
        <begin position="101"/>
        <end position="128"/>
    </location>
</feature>
<evidence type="ECO:0000313" key="6">
    <source>
        <dbReference type="Proteomes" id="UP000788993"/>
    </source>
</evidence>
<dbReference type="Pfam" id="PF07047">
    <property type="entry name" value="OPA3"/>
    <property type="match status" value="1"/>
</dbReference>
<keyword evidence="2 3" id="KW-0175">Coiled coil</keyword>